<gene>
    <name evidence="1" type="ORF">METZ01_LOCUS270631</name>
</gene>
<accession>A0A382K3Y1</accession>
<evidence type="ECO:0000313" key="1">
    <source>
        <dbReference type="EMBL" id="SVC17777.1"/>
    </source>
</evidence>
<sequence>MKLKILTLIMFLLVNQSFGHTGSFEICKSIEDDQKRLSCFDNLDSSFNQTVMTETNSNEKLNKTAVPEKEINKDFGLPRERDNYEKIVSKIETLRNPNKQKLYFTLTNGQTWRSVENIRRVQFKVGQEVEITEGFISGYKLKVLNKKLSLRVRRID</sequence>
<proteinExistence type="predicted"/>
<dbReference type="AlphaFoldDB" id="A0A382K3Y1"/>
<name>A0A382K3Y1_9ZZZZ</name>
<reference evidence="1" key="1">
    <citation type="submission" date="2018-05" db="EMBL/GenBank/DDBJ databases">
        <authorList>
            <person name="Lanie J.A."/>
            <person name="Ng W.-L."/>
            <person name="Kazmierczak K.M."/>
            <person name="Andrzejewski T.M."/>
            <person name="Davidsen T.M."/>
            <person name="Wayne K.J."/>
            <person name="Tettelin H."/>
            <person name="Glass J.I."/>
            <person name="Rusch D."/>
            <person name="Podicherti R."/>
            <person name="Tsui H.-C.T."/>
            <person name="Winkler M.E."/>
        </authorList>
    </citation>
    <scope>NUCLEOTIDE SEQUENCE</scope>
</reference>
<organism evidence="1">
    <name type="scientific">marine metagenome</name>
    <dbReference type="NCBI Taxonomy" id="408172"/>
    <lineage>
        <taxon>unclassified sequences</taxon>
        <taxon>metagenomes</taxon>
        <taxon>ecological metagenomes</taxon>
    </lineage>
</organism>
<protein>
    <submittedName>
        <fullName evidence="1">Uncharacterized protein</fullName>
    </submittedName>
</protein>
<dbReference type="EMBL" id="UINC01077554">
    <property type="protein sequence ID" value="SVC17777.1"/>
    <property type="molecule type" value="Genomic_DNA"/>
</dbReference>